<dbReference type="EMBL" id="CACVKT020003461">
    <property type="protein sequence ID" value="CAC5383965.1"/>
    <property type="molecule type" value="Genomic_DNA"/>
</dbReference>
<dbReference type="Proteomes" id="UP000507470">
    <property type="component" value="Unassembled WGS sequence"/>
</dbReference>
<dbReference type="Pfam" id="PF13927">
    <property type="entry name" value="Ig_3"/>
    <property type="match status" value="1"/>
</dbReference>
<dbReference type="GO" id="GO:0050808">
    <property type="term" value="P:synapse organization"/>
    <property type="evidence" value="ECO:0007669"/>
    <property type="project" value="TreeGrafter"/>
</dbReference>
<dbReference type="OrthoDB" id="428111at2759"/>
<accession>A0A6J8BK04</accession>
<dbReference type="SUPFAM" id="SSF48726">
    <property type="entry name" value="Immunoglobulin"/>
    <property type="match status" value="3"/>
</dbReference>
<evidence type="ECO:0000313" key="5">
    <source>
        <dbReference type="Proteomes" id="UP000507470"/>
    </source>
</evidence>
<organism evidence="4 5">
    <name type="scientific">Mytilus coruscus</name>
    <name type="common">Sea mussel</name>
    <dbReference type="NCBI Taxonomy" id="42192"/>
    <lineage>
        <taxon>Eukaryota</taxon>
        <taxon>Metazoa</taxon>
        <taxon>Spiralia</taxon>
        <taxon>Lophotrochozoa</taxon>
        <taxon>Mollusca</taxon>
        <taxon>Bivalvia</taxon>
        <taxon>Autobranchia</taxon>
        <taxon>Pteriomorphia</taxon>
        <taxon>Mytilida</taxon>
        <taxon>Mytiloidea</taxon>
        <taxon>Mytilidae</taxon>
        <taxon>Mytilinae</taxon>
        <taxon>Mytilus</taxon>
    </lineage>
</organism>
<dbReference type="SMART" id="SM00409">
    <property type="entry name" value="IG"/>
    <property type="match status" value="3"/>
</dbReference>
<feature type="chain" id="PRO_5036181939" evidence="1">
    <location>
        <begin position="20"/>
        <end position="346"/>
    </location>
</feature>
<dbReference type="InterPro" id="IPR003598">
    <property type="entry name" value="Ig_sub2"/>
</dbReference>
<evidence type="ECO:0000313" key="4">
    <source>
        <dbReference type="EMBL" id="CAC5383966.1"/>
    </source>
</evidence>
<dbReference type="GO" id="GO:0005886">
    <property type="term" value="C:plasma membrane"/>
    <property type="evidence" value="ECO:0007669"/>
    <property type="project" value="TreeGrafter"/>
</dbReference>
<sequence>MINVVSIVVLSSMLYIVYAVRPERGEDILPEVNKQDQKAYMNCSVIHLQQLQWNKQIHSTPDLLYISSDNTVRVELFVGGRNKYSVVKYSTNNRKTYQLIIESLTEIEAGNYTCQIHLPDQNYEELPRMFWDVTVQIAPYIKAASAAIITVQEGENVTLACDAYGYPLPNITWERVDGSPLPNGGLQLTNGIYRINNVNATDRGQFICTADNNVKPQVSYTVQLVSLPAILECLVSAEPRAEVVWYKENSTTLQKELIQDNDKYTLEQQYDKRLKADEKWYTLTIKNVIGSDDGDYYCTAKNELGKIQLFDAQKGTEYIQVEYVYKRESAINPSGFNTYIYVWIHR</sequence>
<protein>
    <submittedName>
        <fullName evidence="3">HNT</fullName>
    </submittedName>
</protein>
<dbReference type="InterPro" id="IPR050958">
    <property type="entry name" value="Cell_Adh-Cytoskel_Orgn"/>
</dbReference>
<dbReference type="PROSITE" id="PS50835">
    <property type="entry name" value="IG_LIKE"/>
    <property type="match status" value="2"/>
</dbReference>
<dbReference type="AlphaFoldDB" id="A0A6J8BK04"/>
<dbReference type="InterPro" id="IPR003599">
    <property type="entry name" value="Ig_sub"/>
</dbReference>
<dbReference type="InterPro" id="IPR007110">
    <property type="entry name" value="Ig-like_dom"/>
</dbReference>
<dbReference type="EMBL" id="CACVKT020003461">
    <property type="protein sequence ID" value="CAC5383966.1"/>
    <property type="molecule type" value="Genomic_DNA"/>
</dbReference>
<dbReference type="GO" id="GO:0043025">
    <property type="term" value="C:neuronal cell body"/>
    <property type="evidence" value="ECO:0007669"/>
    <property type="project" value="TreeGrafter"/>
</dbReference>
<evidence type="ECO:0000256" key="1">
    <source>
        <dbReference type="SAM" id="SignalP"/>
    </source>
</evidence>
<feature type="domain" description="Ig-like" evidence="2">
    <location>
        <begin position="231"/>
        <end position="302"/>
    </location>
</feature>
<keyword evidence="5" id="KW-1185">Reference proteome</keyword>
<dbReference type="InterPro" id="IPR013783">
    <property type="entry name" value="Ig-like_fold"/>
</dbReference>
<dbReference type="GO" id="GO:0008046">
    <property type="term" value="F:axon guidance receptor activity"/>
    <property type="evidence" value="ECO:0007669"/>
    <property type="project" value="TreeGrafter"/>
</dbReference>
<name>A0A6J8BK04_MYTCO</name>
<gene>
    <name evidence="4" type="ORF">MCOR_19656</name>
</gene>
<evidence type="ECO:0000313" key="3">
    <source>
        <dbReference type="EMBL" id="CAC5383965.1"/>
    </source>
</evidence>
<keyword evidence="1" id="KW-0732">Signal</keyword>
<reference evidence="4 5" key="1">
    <citation type="submission" date="2020-06" db="EMBL/GenBank/DDBJ databases">
        <authorList>
            <person name="Li R."/>
            <person name="Bekaert M."/>
        </authorList>
    </citation>
    <scope>NUCLEOTIDE SEQUENCE [LARGE SCALE GENOMIC DNA]</scope>
    <source>
        <strain evidence="5">wild</strain>
        <strain evidence="4">Wild</strain>
    </source>
</reference>
<feature type="domain" description="Ig-like" evidence="2">
    <location>
        <begin position="139"/>
        <end position="219"/>
    </location>
</feature>
<dbReference type="InterPro" id="IPR013098">
    <property type="entry name" value="Ig_I-set"/>
</dbReference>
<dbReference type="GO" id="GO:0030424">
    <property type="term" value="C:axon"/>
    <property type="evidence" value="ECO:0007669"/>
    <property type="project" value="TreeGrafter"/>
</dbReference>
<dbReference type="Pfam" id="PF07679">
    <property type="entry name" value="I-set"/>
    <property type="match status" value="1"/>
</dbReference>
<dbReference type="SMART" id="SM00408">
    <property type="entry name" value="IGc2"/>
    <property type="match status" value="2"/>
</dbReference>
<dbReference type="PANTHER" id="PTHR45080:SF33">
    <property type="entry name" value="IG-LIKE DOMAIN-CONTAINING PROTEIN"/>
    <property type="match status" value="1"/>
</dbReference>
<dbReference type="GO" id="GO:0007156">
    <property type="term" value="P:homophilic cell adhesion via plasma membrane adhesion molecules"/>
    <property type="evidence" value="ECO:0007669"/>
    <property type="project" value="TreeGrafter"/>
</dbReference>
<proteinExistence type="predicted"/>
<dbReference type="Gene3D" id="2.60.40.10">
    <property type="entry name" value="Immunoglobulins"/>
    <property type="match status" value="3"/>
</dbReference>
<evidence type="ECO:0000259" key="2">
    <source>
        <dbReference type="PROSITE" id="PS50835"/>
    </source>
</evidence>
<dbReference type="InterPro" id="IPR036179">
    <property type="entry name" value="Ig-like_dom_sf"/>
</dbReference>
<dbReference type="PANTHER" id="PTHR45080">
    <property type="entry name" value="CONTACTIN 5"/>
    <property type="match status" value="1"/>
</dbReference>
<feature type="signal peptide" evidence="1">
    <location>
        <begin position="1"/>
        <end position="19"/>
    </location>
</feature>